<dbReference type="AlphaFoldDB" id="A0A7T0C1L7"/>
<feature type="transmembrane region" description="Helical" evidence="2">
    <location>
        <begin position="20"/>
        <end position="38"/>
    </location>
</feature>
<keyword evidence="2" id="KW-0472">Membrane</keyword>
<sequence>MSLADKKIKAQKAREEGFTFIELIMVITMIGILASVALQKMITTAERTELIAEDMTIDTMRSNIVSNFGADLLQGKPAQFPVNPFDNLSKVPRGYDRERNRRPSGTKPDNDIWIFNNDTGTTGQFTTKETGTTIEEFSITGFIFHQRKDGTVAKWPYDFNSGIIGKKIIETESELNKELDRIAKERGEITEEEVIQKTN</sequence>
<evidence type="ECO:0000313" key="3">
    <source>
        <dbReference type="EMBL" id="QPJ64868.1"/>
    </source>
</evidence>
<dbReference type="KEGG" id="nva:G3M78_05490"/>
<organism evidence="3 4">
    <name type="scientific">Candidatus Nitrohelix vancouverensis</name>
    <dbReference type="NCBI Taxonomy" id="2705534"/>
    <lineage>
        <taxon>Bacteria</taxon>
        <taxon>Pseudomonadati</taxon>
        <taxon>Nitrospinota/Tectimicrobiota group</taxon>
        <taxon>Nitrospinota</taxon>
        <taxon>Nitrospinia</taxon>
        <taxon>Nitrospinales</taxon>
        <taxon>Nitrospinaceae</taxon>
        <taxon>Candidatus Nitrohelix</taxon>
    </lineage>
</organism>
<dbReference type="Gene3D" id="3.30.700.10">
    <property type="entry name" value="Glycoprotein, Type 4 Pilin"/>
    <property type="match status" value="1"/>
</dbReference>
<dbReference type="InterPro" id="IPR012902">
    <property type="entry name" value="N_methyl_site"/>
</dbReference>
<dbReference type="NCBIfam" id="TIGR02532">
    <property type="entry name" value="IV_pilin_GFxxxE"/>
    <property type="match status" value="1"/>
</dbReference>
<reference evidence="4" key="1">
    <citation type="submission" date="2020-02" db="EMBL/GenBank/DDBJ databases">
        <title>Genomic and physiological characterization of two novel Nitrospinaceae genera.</title>
        <authorList>
            <person name="Mueller A.J."/>
            <person name="Jung M.-Y."/>
            <person name="Strachan C.R."/>
            <person name="Herbold C.W."/>
            <person name="Kirkegaard R.H."/>
            <person name="Daims H."/>
        </authorList>
    </citation>
    <scope>NUCLEOTIDE SEQUENCE [LARGE SCALE GENOMIC DNA]</scope>
</reference>
<protein>
    <submittedName>
        <fullName evidence="3">Type II secretion system protein</fullName>
    </submittedName>
</protein>
<dbReference type="EMBL" id="CP048620">
    <property type="protein sequence ID" value="QPJ64868.1"/>
    <property type="molecule type" value="Genomic_DNA"/>
</dbReference>
<feature type="region of interest" description="Disordered" evidence="1">
    <location>
        <begin position="91"/>
        <end position="113"/>
    </location>
</feature>
<evidence type="ECO:0000313" key="4">
    <source>
        <dbReference type="Proteomes" id="UP000594464"/>
    </source>
</evidence>
<keyword evidence="2" id="KW-0812">Transmembrane</keyword>
<gene>
    <name evidence="3" type="ORF">G3M78_05490</name>
</gene>
<name>A0A7T0C1L7_9BACT</name>
<dbReference type="Proteomes" id="UP000594464">
    <property type="component" value="Chromosome"/>
</dbReference>
<accession>A0A7T0C1L7</accession>
<dbReference type="InterPro" id="IPR045584">
    <property type="entry name" value="Pilin-like"/>
</dbReference>
<keyword evidence="2" id="KW-1133">Transmembrane helix</keyword>
<evidence type="ECO:0000256" key="2">
    <source>
        <dbReference type="SAM" id="Phobius"/>
    </source>
</evidence>
<proteinExistence type="predicted"/>
<dbReference type="Pfam" id="PF07963">
    <property type="entry name" value="N_methyl"/>
    <property type="match status" value="1"/>
</dbReference>
<dbReference type="SUPFAM" id="SSF54523">
    <property type="entry name" value="Pili subunits"/>
    <property type="match status" value="1"/>
</dbReference>
<evidence type="ECO:0000256" key="1">
    <source>
        <dbReference type="SAM" id="MobiDB-lite"/>
    </source>
</evidence>